<dbReference type="Proteomes" id="UP000078559">
    <property type="component" value="Chromosome 3"/>
</dbReference>
<feature type="compositionally biased region" description="Polar residues" evidence="1">
    <location>
        <begin position="1078"/>
        <end position="1094"/>
    </location>
</feature>
<feature type="compositionally biased region" description="Polar residues" evidence="1">
    <location>
        <begin position="740"/>
        <end position="768"/>
    </location>
</feature>
<evidence type="ECO:0000259" key="2">
    <source>
        <dbReference type="PROSITE" id="PS00028"/>
    </source>
</evidence>
<dbReference type="InterPro" id="IPR013087">
    <property type="entry name" value="Znf_C2H2_type"/>
</dbReference>
<proteinExistence type="predicted"/>
<feature type="region of interest" description="Disordered" evidence="1">
    <location>
        <begin position="739"/>
        <end position="768"/>
    </location>
</feature>
<sequence>MTPSSVVKPHSTGYDIYTTSKPVAPVTVERKPLQSQGQHFELSTGGLSHSVAAGGTDRVQAGAKPQPIAVWSSAINSESSSSSHRPNGSSGDVPAPKPAQVLASGSKPNDAGQGLGTGTNKPILKMRRTGQNFPLSSGASSSPLRTSGSLHQRNGSYSPIGRSAPEFSNPSIQKASDPVLGKTAGSPLTENEASPLIRPLDKGVDLGVPNKAITSGRSRRSSMILRDLLTYREANSEPMYGGSLKMSSGRPSEDPSGSKVGLDPARDGSNADGGSSQSANRLEGCSSQSGKDSEADQASDDEIKYETTYRTTGLDDASDLDEVAAADDSSDDDSDTASDDDETVELQETSPNGDAISSYCQLFLPPDEESDDDEDEGTDEDDAISVSSTNSTPTAEPTAALPSANVQHQIDYPNTILEMATADRAYVTWSDETISIKRSGGAIFPDGYEKCTEIPKNPWVCPVRSCRLVYKTHKGLLNHFKFTHRRAMFNDNMDGTLSLVGSYTQKNESGTSPPVVVSKRPVDPKEPPMLGPSIPKKKHGSKAASISLKTTLTAPNRDEEDISMADMEAASSELLQNRSPPANTDSDSSKETWEYIRPFLKVHKAIPDINWVRHVIRLPRIREIKWNEERNKEHPYRDSHARDITALIVYVTGVEAPMPCSHCAGGKGPFAGCIMISPDASEESKASILGCANCYYHSGQSLCSLKNDLQYRRERGSRESQQDQSYNLKLLSDKAAGRVATSTTAQPQASLAKSPNPTLSAMPSTSSPMKLFEPSEINNIEMASHDRTYKVFPGKDGELKQMHGALIPDKYDLDRSVPGYPWICPVRSCRLVHEGRINLGAHFIAKHRGCLFNDNLNGTLSQVGIYNKPVFGNTCPALVVSKNPLEKTEPPMAKARVLNDKFAKPAKMARPPIPAPEAVAHVDNTVAHRNAKELWDYMLPYLPRPLTTVKDPRIHKIFEQPRVRSVKWREMRTRRIGNDWREVAGLLIHLVGVESASPVVSCTACRRGQGPFEGCQVLSPQAPYESSELLKSCANCLFSHRKDHCSIKSGWERRCGTRPNRTPLSAPPIAKWAAAIPTSSSSETNNVGINQNNKRPYVEESDNEREGLKTSRRRSERMKDRPLEVPGPVRKLVTLPMIHKEKHTSAMGILRRGHSMAASSNSALVSAGQTTPDGLLEMEEWEIAPGCVREAGVDRPNNIAFSKSYLETKQAVRISPELSFRIETVKSGRTLDFEAEKGRTRFCSVASGKLRVSLEGQPEFTIGTHGLFKINPGVKGWVQNRLYIDSILHVNTIESGS</sequence>
<feature type="compositionally biased region" description="Acidic residues" evidence="1">
    <location>
        <begin position="316"/>
        <end position="345"/>
    </location>
</feature>
<gene>
    <name evidence="3" type="ORF">VM1G_03615</name>
</gene>
<dbReference type="Pfam" id="PF12511">
    <property type="entry name" value="DUF3716"/>
    <property type="match status" value="2"/>
</dbReference>
<name>A0A194VUF0_CYTMA</name>
<feature type="compositionally biased region" description="Acidic residues" evidence="1">
    <location>
        <begin position="366"/>
        <end position="383"/>
    </location>
</feature>
<evidence type="ECO:0000313" key="4">
    <source>
        <dbReference type="Proteomes" id="UP000078559"/>
    </source>
</evidence>
<feature type="region of interest" description="Disordered" evidence="1">
    <location>
        <begin position="1"/>
        <end position="406"/>
    </location>
</feature>
<feature type="domain" description="C2H2-type" evidence="2">
    <location>
        <begin position="461"/>
        <end position="484"/>
    </location>
</feature>
<dbReference type="EMBL" id="CM003100">
    <property type="protein sequence ID" value="KUI67543.1"/>
    <property type="molecule type" value="Genomic_DNA"/>
</dbReference>
<organism evidence="3 4">
    <name type="scientific">Cytospora mali</name>
    <name type="common">Apple Valsa canker fungus</name>
    <name type="synonym">Valsa mali</name>
    <dbReference type="NCBI Taxonomy" id="578113"/>
    <lineage>
        <taxon>Eukaryota</taxon>
        <taxon>Fungi</taxon>
        <taxon>Dikarya</taxon>
        <taxon>Ascomycota</taxon>
        <taxon>Pezizomycotina</taxon>
        <taxon>Sordariomycetes</taxon>
        <taxon>Sordariomycetidae</taxon>
        <taxon>Diaporthales</taxon>
        <taxon>Cytosporaceae</taxon>
        <taxon>Cytospora</taxon>
    </lineage>
</organism>
<feature type="compositionally biased region" description="Polar residues" evidence="1">
    <location>
        <begin position="272"/>
        <end position="290"/>
    </location>
</feature>
<feature type="compositionally biased region" description="Polar residues" evidence="1">
    <location>
        <begin position="385"/>
        <end position="395"/>
    </location>
</feature>
<evidence type="ECO:0000256" key="1">
    <source>
        <dbReference type="SAM" id="MobiDB-lite"/>
    </source>
</evidence>
<keyword evidence="4" id="KW-1185">Reference proteome</keyword>
<accession>A0A194VUF0</accession>
<evidence type="ECO:0000313" key="3">
    <source>
        <dbReference type="EMBL" id="KUI67543.1"/>
    </source>
</evidence>
<feature type="compositionally biased region" description="Polar residues" evidence="1">
    <location>
        <begin position="129"/>
        <end position="157"/>
    </location>
</feature>
<dbReference type="InterPro" id="IPR022190">
    <property type="entry name" value="DUF3716"/>
</dbReference>
<dbReference type="SMART" id="SM00355">
    <property type="entry name" value="ZnF_C2H2"/>
    <property type="match status" value="2"/>
</dbReference>
<feature type="region of interest" description="Disordered" evidence="1">
    <location>
        <begin position="504"/>
        <end position="558"/>
    </location>
</feature>
<reference evidence="3" key="1">
    <citation type="submission" date="2014-12" db="EMBL/GenBank/DDBJ databases">
        <title>Genome Sequence of Valsa Canker Pathogens Uncovers a Specific Adaption of Colonization on Woody Bark.</title>
        <authorList>
            <person name="Yin Z."/>
            <person name="Liu H."/>
            <person name="Gao X."/>
            <person name="Li Z."/>
            <person name="Song N."/>
            <person name="Ke X."/>
            <person name="Dai Q."/>
            <person name="Wu Y."/>
            <person name="Sun Y."/>
            <person name="Xu J.-R."/>
            <person name="Kang Z.K."/>
            <person name="Wang L."/>
            <person name="Huang L."/>
        </authorList>
    </citation>
    <scope>NUCLEOTIDE SEQUENCE [LARGE SCALE GENOMIC DNA]</scope>
    <source>
        <strain evidence="3">03-8</strain>
    </source>
</reference>
<dbReference type="OrthoDB" id="3545073at2759"/>
<protein>
    <recommendedName>
        <fullName evidence="2">C2H2-type domain-containing protein</fullName>
    </recommendedName>
</protein>
<feature type="region of interest" description="Disordered" evidence="1">
    <location>
        <begin position="1076"/>
        <end position="1121"/>
    </location>
</feature>
<dbReference type="PROSITE" id="PS00028">
    <property type="entry name" value="ZINC_FINGER_C2H2_1"/>
    <property type="match status" value="1"/>
</dbReference>
<feature type="compositionally biased region" description="Low complexity" evidence="1">
    <location>
        <begin position="72"/>
        <end position="90"/>
    </location>
</feature>